<name>A0ABP7ER08_9GAMM</name>
<organism evidence="3 4">
    <name type="scientific">Oceanisphaera sediminis</name>
    <dbReference type="NCBI Taxonomy" id="981381"/>
    <lineage>
        <taxon>Bacteria</taxon>
        <taxon>Pseudomonadati</taxon>
        <taxon>Pseudomonadota</taxon>
        <taxon>Gammaproteobacteria</taxon>
        <taxon>Aeromonadales</taxon>
        <taxon>Aeromonadaceae</taxon>
        <taxon>Oceanisphaera</taxon>
    </lineage>
</organism>
<dbReference type="Gene3D" id="1.10.10.10">
    <property type="entry name" value="Winged helix-like DNA-binding domain superfamily/Winged helix DNA-binding domain"/>
    <property type="match status" value="1"/>
</dbReference>
<comment type="caution">
    <text evidence="3">The sequence shown here is derived from an EMBL/GenBank/DDBJ whole genome shotgun (WGS) entry which is preliminary data.</text>
</comment>
<dbReference type="Pfam" id="PF13518">
    <property type="entry name" value="HTH_28"/>
    <property type="match status" value="1"/>
</dbReference>
<accession>A0ABP7ER08</accession>
<dbReference type="EMBL" id="BAABDS010000046">
    <property type="protein sequence ID" value="GAA3720526.1"/>
    <property type="molecule type" value="Genomic_DNA"/>
</dbReference>
<evidence type="ECO:0008006" key="5">
    <source>
        <dbReference type="Google" id="ProtNLM"/>
    </source>
</evidence>
<reference evidence="4" key="1">
    <citation type="journal article" date="2019" name="Int. J. Syst. Evol. Microbiol.">
        <title>The Global Catalogue of Microorganisms (GCM) 10K type strain sequencing project: providing services to taxonomists for standard genome sequencing and annotation.</title>
        <authorList>
            <consortium name="The Broad Institute Genomics Platform"/>
            <consortium name="The Broad Institute Genome Sequencing Center for Infectious Disease"/>
            <person name="Wu L."/>
            <person name="Ma J."/>
        </authorList>
    </citation>
    <scope>NUCLEOTIDE SEQUENCE [LARGE SCALE GENOMIC DNA]</scope>
    <source>
        <strain evidence="4">JCM 17329</strain>
    </source>
</reference>
<protein>
    <recommendedName>
        <fullName evidence="5">Winged helix-turn helix domain-containing protein</fullName>
    </recommendedName>
</protein>
<keyword evidence="4" id="KW-1185">Reference proteome</keyword>
<dbReference type="InterPro" id="IPR009057">
    <property type="entry name" value="Homeodomain-like_sf"/>
</dbReference>
<evidence type="ECO:0000259" key="2">
    <source>
        <dbReference type="Pfam" id="PF13592"/>
    </source>
</evidence>
<evidence type="ECO:0000259" key="1">
    <source>
        <dbReference type="Pfam" id="PF13518"/>
    </source>
</evidence>
<evidence type="ECO:0000313" key="3">
    <source>
        <dbReference type="EMBL" id="GAA3720526.1"/>
    </source>
</evidence>
<dbReference type="InterPro" id="IPR036388">
    <property type="entry name" value="WH-like_DNA-bd_sf"/>
</dbReference>
<proteinExistence type="predicted"/>
<dbReference type="Proteomes" id="UP001501479">
    <property type="component" value="Unassembled WGS sequence"/>
</dbReference>
<dbReference type="InterPro" id="IPR055247">
    <property type="entry name" value="InsJ-like_HTH"/>
</dbReference>
<gene>
    <name evidence="3" type="ORF">GCM10022421_30980</name>
</gene>
<feature type="domain" description="Insertion element IS150 protein InsJ-like helix-turn-helix" evidence="1">
    <location>
        <begin position="3"/>
        <end position="46"/>
    </location>
</feature>
<dbReference type="InterPro" id="IPR025959">
    <property type="entry name" value="Winged_HTH_dom"/>
</dbReference>
<sequence>MLAVQWADEGVKQSVIAERLGVTQGCVSQWVKRAQEGGKDALKTKPFPRHPPKLPQAAIPLILKALEELGPQGFGYEDQRWTTQRIADAIATLTKIQYTQSHMSKLLRRWGWSWQKPKRQDVRRNEAAITHWQQEIWPTLKKSGPGTE</sequence>
<dbReference type="Pfam" id="PF13592">
    <property type="entry name" value="HTH_33"/>
    <property type="match status" value="1"/>
</dbReference>
<evidence type="ECO:0000313" key="4">
    <source>
        <dbReference type="Proteomes" id="UP001501479"/>
    </source>
</evidence>
<feature type="domain" description="Winged helix-turn helix" evidence="2">
    <location>
        <begin position="77"/>
        <end position="135"/>
    </location>
</feature>
<dbReference type="SUPFAM" id="SSF46689">
    <property type="entry name" value="Homeodomain-like"/>
    <property type="match status" value="1"/>
</dbReference>